<dbReference type="Proteomes" id="UP001054945">
    <property type="component" value="Unassembled WGS sequence"/>
</dbReference>
<organism evidence="1 2">
    <name type="scientific">Caerostris extrusa</name>
    <name type="common">Bark spider</name>
    <name type="synonym">Caerostris bankana</name>
    <dbReference type="NCBI Taxonomy" id="172846"/>
    <lineage>
        <taxon>Eukaryota</taxon>
        <taxon>Metazoa</taxon>
        <taxon>Ecdysozoa</taxon>
        <taxon>Arthropoda</taxon>
        <taxon>Chelicerata</taxon>
        <taxon>Arachnida</taxon>
        <taxon>Araneae</taxon>
        <taxon>Araneomorphae</taxon>
        <taxon>Entelegynae</taxon>
        <taxon>Araneoidea</taxon>
        <taxon>Araneidae</taxon>
        <taxon>Caerostris</taxon>
    </lineage>
</organism>
<gene>
    <name evidence="1" type="ORF">CEXT_619481</name>
</gene>
<name>A0AAV4N5C1_CAEEX</name>
<protein>
    <submittedName>
        <fullName evidence="1">Uncharacterized protein</fullName>
    </submittedName>
</protein>
<dbReference type="AlphaFoldDB" id="A0AAV4N5C1"/>
<proteinExistence type="predicted"/>
<evidence type="ECO:0000313" key="2">
    <source>
        <dbReference type="Proteomes" id="UP001054945"/>
    </source>
</evidence>
<dbReference type="EMBL" id="BPLR01002953">
    <property type="protein sequence ID" value="GIX79598.1"/>
    <property type="molecule type" value="Genomic_DNA"/>
</dbReference>
<accession>A0AAV4N5C1</accession>
<comment type="caution">
    <text evidence="1">The sequence shown here is derived from an EMBL/GenBank/DDBJ whole genome shotgun (WGS) entry which is preliminary data.</text>
</comment>
<keyword evidence="2" id="KW-1185">Reference proteome</keyword>
<reference evidence="1 2" key="1">
    <citation type="submission" date="2021-06" db="EMBL/GenBank/DDBJ databases">
        <title>Caerostris extrusa draft genome.</title>
        <authorList>
            <person name="Kono N."/>
            <person name="Arakawa K."/>
        </authorList>
    </citation>
    <scope>NUCLEOTIDE SEQUENCE [LARGE SCALE GENOMIC DNA]</scope>
</reference>
<evidence type="ECO:0000313" key="1">
    <source>
        <dbReference type="EMBL" id="GIX79598.1"/>
    </source>
</evidence>
<sequence>MEKRRKRTGFRFFHFINRNRALTSPEHVYHPMTAKRAESSETQSPSSFTCRPINTEAGEHDLNSLCLAVNGNASRASCLTRADFLPLGAL</sequence>